<evidence type="ECO:0000313" key="1">
    <source>
        <dbReference type="EMBL" id="KAF0292118.1"/>
    </source>
</evidence>
<comment type="caution">
    <text evidence="1">The sequence shown here is derived from an EMBL/GenBank/DDBJ whole genome shotgun (WGS) entry which is preliminary data.</text>
</comment>
<reference evidence="1 2" key="1">
    <citation type="submission" date="2019-07" db="EMBL/GenBank/DDBJ databases">
        <title>Draft genome assembly of a fouling barnacle, Amphibalanus amphitrite (Darwin, 1854): The first reference genome for Thecostraca.</title>
        <authorList>
            <person name="Kim W."/>
        </authorList>
    </citation>
    <scope>NUCLEOTIDE SEQUENCE [LARGE SCALE GENOMIC DNA]</scope>
    <source>
        <strain evidence="1">SNU_AA5</strain>
        <tissue evidence="1">Soma without cirri and trophi</tissue>
    </source>
</reference>
<sequence length="262" mass="29055">MYADDTATLCAGASIETARHRAQQAADTLTRWARTSKMVVSGEKTQVLVLSQWPKDAVDLSIRVAGARVEARETLNLLGVTLDRLLHFGPHCKRMRQRTRPRLQHLRRLTGRDWGLEERQLRIVANGYVRGALEHAAAAWLPASSPSHVEVLEREMREAARVITGCTRSTPTEALMAEAGLAPVTARKTTLAARFLAKARALPEEDPLRRVADATVNPRLKAVTGWRTVGLEAWHMAGVVAPIEPVLPPRGRRPPRWSLTWG</sequence>
<gene>
    <name evidence="1" type="primary">PO14_5</name>
    <name evidence="1" type="ORF">FJT64_009813</name>
</gene>
<accession>A0A6A4VPJ4</accession>
<dbReference type="Proteomes" id="UP000440578">
    <property type="component" value="Unassembled WGS sequence"/>
</dbReference>
<dbReference type="OrthoDB" id="6378051at2759"/>
<dbReference type="AlphaFoldDB" id="A0A6A4VPJ4"/>
<dbReference type="EMBL" id="VIIS01001835">
    <property type="protein sequence ID" value="KAF0292118.1"/>
    <property type="molecule type" value="Genomic_DNA"/>
</dbReference>
<keyword evidence="2" id="KW-1185">Reference proteome</keyword>
<evidence type="ECO:0000313" key="2">
    <source>
        <dbReference type="Proteomes" id="UP000440578"/>
    </source>
</evidence>
<proteinExistence type="predicted"/>
<organism evidence="1 2">
    <name type="scientific">Amphibalanus amphitrite</name>
    <name type="common">Striped barnacle</name>
    <name type="synonym">Balanus amphitrite</name>
    <dbReference type="NCBI Taxonomy" id="1232801"/>
    <lineage>
        <taxon>Eukaryota</taxon>
        <taxon>Metazoa</taxon>
        <taxon>Ecdysozoa</taxon>
        <taxon>Arthropoda</taxon>
        <taxon>Crustacea</taxon>
        <taxon>Multicrustacea</taxon>
        <taxon>Cirripedia</taxon>
        <taxon>Thoracica</taxon>
        <taxon>Thoracicalcarea</taxon>
        <taxon>Balanomorpha</taxon>
        <taxon>Balanoidea</taxon>
        <taxon>Balanidae</taxon>
        <taxon>Amphibalaninae</taxon>
        <taxon>Amphibalanus</taxon>
    </lineage>
</organism>
<protein>
    <submittedName>
        <fullName evidence="1">Retrovirus-related Pol polyprotein from type-1 retrotransposable element R1 4</fullName>
    </submittedName>
</protein>
<name>A0A6A4VPJ4_AMPAM</name>